<comment type="caution">
    <text evidence="1">The sequence shown here is derived from an EMBL/GenBank/DDBJ whole genome shotgun (WGS) entry which is preliminary data.</text>
</comment>
<sequence length="243" mass="26248">MYQYSGGDNWFEIGDAKSKLYGGSFGLVGTDSAGDLYRYTGTPNEWERIGGPAAQFVVTGGGVYGLNPDRTAVYEYTGSGTAWTKVGGPARQLYGGGWGLLGIDPAGDVYRYRGTPEEWTRIGGPGAQFVYGFDIYGLTPHKDAVYQNYDTDDWFKIGALADRLISSGFSRRLLATNPTGVYRYDRSPGEWTQLGGPGAQFVVGDDGIYGLRPGKDAVDRWTGHGTTWTQIGGPAHSITVYAD</sequence>
<dbReference type="InterPro" id="IPR006624">
    <property type="entry name" value="Beta-propeller_rpt_TECPR"/>
</dbReference>
<keyword evidence="2" id="KW-1185">Reference proteome</keyword>
<accession>A0ABS0CV08</accession>
<organism evidence="1 2">
    <name type="scientific">Nocardia amamiensis</name>
    <dbReference type="NCBI Taxonomy" id="404578"/>
    <lineage>
        <taxon>Bacteria</taxon>
        <taxon>Bacillati</taxon>
        <taxon>Actinomycetota</taxon>
        <taxon>Actinomycetes</taxon>
        <taxon>Mycobacteriales</taxon>
        <taxon>Nocardiaceae</taxon>
        <taxon>Nocardia</taxon>
    </lineage>
</organism>
<evidence type="ECO:0000313" key="1">
    <source>
        <dbReference type="EMBL" id="MBF6300439.1"/>
    </source>
</evidence>
<dbReference type="EMBL" id="JADLQX010000018">
    <property type="protein sequence ID" value="MBF6300439.1"/>
    <property type="molecule type" value="Genomic_DNA"/>
</dbReference>
<protein>
    <recommendedName>
        <fullName evidence="3">Tachylectin 2 domain-containing protein</fullName>
    </recommendedName>
</protein>
<dbReference type="SMART" id="SM00706">
    <property type="entry name" value="TECPR"/>
    <property type="match status" value="3"/>
</dbReference>
<evidence type="ECO:0008006" key="3">
    <source>
        <dbReference type="Google" id="ProtNLM"/>
    </source>
</evidence>
<evidence type="ECO:0000313" key="2">
    <source>
        <dbReference type="Proteomes" id="UP000702209"/>
    </source>
</evidence>
<dbReference type="RefSeq" id="WP_195131684.1">
    <property type="nucleotide sequence ID" value="NZ_JADLQX010000018.1"/>
</dbReference>
<dbReference type="Proteomes" id="UP000702209">
    <property type="component" value="Unassembled WGS sequence"/>
</dbReference>
<name>A0ABS0CV08_9NOCA</name>
<proteinExistence type="predicted"/>
<reference evidence="1 2" key="1">
    <citation type="submission" date="2020-10" db="EMBL/GenBank/DDBJ databases">
        <title>Identification of Nocardia species via Next-generation sequencing and recognition of intraspecies genetic diversity.</title>
        <authorList>
            <person name="Li P."/>
            <person name="Li P."/>
            <person name="Lu B."/>
        </authorList>
    </citation>
    <scope>NUCLEOTIDE SEQUENCE [LARGE SCALE GENOMIC DNA]</scope>
    <source>
        <strain evidence="1 2">BJ06-0157</strain>
    </source>
</reference>
<gene>
    <name evidence="1" type="ORF">IU459_23250</name>
</gene>